<dbReference type="STRING" id="1797472.A2215_01990"/>
<comment type="caution">
    <text evidence="2">The sequence shown here is derived from an EMBL/GenBank/DDBJ whole genome shotgun (WGS) entry which is preliminary data.</text>
</comment>
<proteinExistence type="predicted"/>
<protein>
    <submittedName>
        <fullName evidence="2">Uncharacterized protein</fullName>
    </submittedName>
</protein>
<keyword evidence="1" id="KW-1133">Transmembrane helix</keyword>
<feature type="transmembrane region" description="Helical" evidence="1">
    <location>
        <begin position="73"/>
        <end position="96"/>
    </location>
</feature>
<organism evidence="2 3">
    <name type="scientific">Candidatus Berkelbacteria bacterium RIFOXYA2_FULL_43_10</name>
    <dbReference type="NCBI Taxonomy" id="1797472"/>
    <lineage>
        <taxon>Bacteria</taxon>
        <taxon>Candidatus Berkelbacteria</taxon>
    </lineage>
</organism>
<keyword evidence="1" id="KW-0472">Membrane</keyword>
<evidence type="ECO:0000256" key="1">
    <source>
        <dbReference type="SAM" id="Phobius"/>
    </source>
</evidence>
<gene>
    <name evidence="2" type="ORF">A2215_01990</name>
</gene>
<dbReference type="EMBL" id="MEZY01000054">
    <property type="protein sequence ID" value="OGD62118.1"/>
    <property type="molecule type" value="Genomic_DNA"/>
</dbReference>
<name>A0A1F5E427_9BACT</name>
<feature type="transmembrane region" description="Helical" evidence="1">
    <location>
        <begin position="43"/>
        <end position="61"/>
    </location>
</feature>
<dbReference type="Proteomes" id="UP000178583">
    <property type="component" value="Unassembled WGS sequence"/>
</dbReference>
<evidence type="ECO:0000313" key="3">
    <source>
        <dbReference type="Proteomes" id="UP000178583"/>
    </source>
</evidence>
<reference evidence="2 3" key="1">
    <citation type="journal article" date="2016" name="Nat. Commun.">
        <title>Thousands of microbial genomes shed light on interconnected biogeochemical processes in an aquifer system.</title>
        <authorList>
            <person name="Anantharaman K."/>
            <person name="Brown C.T."/>
            <person name="Hug L.A."/>
            <person name="Sharon I."/>
            <person name="Castelle C.J."/>
            <person name="Probst A.J."/>
            <person name="Thomas B.C."/>
            <person name="Singh A."/>
            <person name="Wilkins M.J."/>
            <person name="Karaoz U."/>
            <person name="Brodie E.L."/>
            <person name="Williams K.H."/>
            <person name="Hubbard S.S."/>
            <person name="Banfield J.F."/>
        </authorList>
    </citation>
    <scope>NUCLEOTIDE SEQUENCE [LARGE SCALE GENOMIC DNA]</scope>
</reference>
<evidence type="ECO:0000313" key="2">
    <source>
        <dbReference type="EMBL" id="OGD62118.1"/>
    </source>
</evidence>
<accession>A0A1F5E427</accession>
<feature type="transmembrane region" description="Helical" evidence="1">
    <location>
        <begin position="12"/>
        <end position="31"/>
    </location>
</feature>
<keyword evidence="1" id="KW-0812">Transmembrane</keyword>
<sequence length="97" mass="10922">MKSTKRKNVSLSAASAVFLVLPIALMVLSLTDFVAPSWEIEQVYFGMMYSSPIIALILAIFAGRKERNAKTALLLILSIFEILYIGFGLFYVYFIFD</sequence>
<dbReference type="AlphaFoldDB" id="A0A1F5E427"/>